<reference evidence="2" key="1">
    <citation type="journal article" date="2021" name="Evol. Appl.">
        <title>The genome of the Pyrenean desman and the effects of bottlenecks and inbreeding on the genomic landscape of an endangered species.</title>
        <authorList>
            <person name="Escoda L."/>
            <person name="Castresana J."/>
        </authorList>
    </citation>
    <scope>NUCLEOTIDE SEQUENCE</scope>
    <source>
        <strain evidence="2">IBE-C5619</strain>
    </source>
</reference>
<feature type="region of interest" description="Disordered" evidence="1">
    <location>
        <begin position="16"/>
        <end position="44"/>
    </location>
</feature>
<evidence type="ECO:0000313" key="3">
    <source>
        <dbReference type="Proteomes" id="UP000700334"/>
    </source>
</evidence>
<dbReference type="AlphaFoldDB" id="A0A8J6DJH1"/>
<dbReference type="EMBL" id="JAGFMF010011865">
    <property type="protein sequence ID" value="KAG8510684.1"/>
    <property type="molecule type" value="Genomic_DNA"/>
</dbReference>
<proteinExistence type="predicted"/>
<dbReference type="Proteomes" id="UP000700334">
    <property type="component" value="Unassembled WGS sequence"/>
</dbReference>
<organism evidence="2 3">
    <name type="scientific">Galemys pyrenaicus</name>
    <name type="common">Iberian desman</name>
    <name type="synonym">Pyrenean desman</name>
    <dbReference type="NCBI Taxonomy" id="202257"/>
    <lineage>
        <taxon>Eukaryota</taxon>
        <taxon>Metazoa</taxon>
        <taxon>Chordata</taxon>
        <taxon>Craniata</taxon>
        <taxon>Vertebrata</taxon>
        <taxon>Euteleostomi</taxon>
        <taxon>Mammalia</taxon>
        <taxon>Eutheria</taxon>
        <taxon>Laurasiatheria</taxon>
        <taxon>Eulipotyphla</taxon>
        <taxon>Talpidae</taxon>
        <taxon>Galemys</taxon>
    </lineage>
</organism>
<evidence type="ECO:0000313" key="2">
    <source>
        <dbReference type="EMBL" id="KAG8510684.1"/>
    </source>
</evidence>
<feature type="compositionally biased region" description="Pro residues" evidence="1">
    <location>
        <begin position="25"/>
        <end position="34"/>
    </location>
</feature>
<evidence type="ECO:0000256" key="1">
    <source>
        <dbReference type="SAM" id="MobiDB-lite"/>
    </source>
</evidence>
<sequence>MDQMAKGGAMGINNRGAMALTPMPAGTPAPPGPATMPDGDLGLTPTTEHFGQAATMKGIGAIGGTSPAFDCTGKKSVADALEKVLALMNESCGPQPQDLQEGDVDFAENGICRVVVLRTPS</sequence>
<protein>
    <submittedName>
        <fullName evidence="2">Non-POU domain-containing octamer-binding protein</fullName>
    </submittedName>
</protein>
<keyword evidence="3" id="KW-1185">Reference proteome</keyword>
<gene>
    <name evidence="2" type="ORF">J0S82_007665</name>
</gene>
<accession>A0A8J6DJH1</accession>
<name>A0A8J6DJH1_GALPY</name>
<comment type="caution">
    <text evidence="2">The sequence shown here is derived from an EMBL/GenBank/DDBJ whole genome shotgun (WGS) entry which is preliminary data.</text>
</comment>